<protein>
    <recommendedName>
        <fullName evidence="2">HNH nuclease domain-containing protein</fullName>
    </recommendedName>
</protein>
<dbReference type="OrthoDB" id="2142759at2759"/>
<dbReference type="Proteomes" id="UP000078559">
    <property type="component" value="Chromosome 9"/>
</dbReference>
<sequence length="482" mass="53421">MSFTSGQRAHGWNVKFYSYGKLREDGLRCVGGVFQRDGLLTMADIVYELDLCFLAEEPGAGWQPALLARDTDTEADGLVLLDQESLESFPTPPLGGTTRYDYVFHNPSKYKCIQCYVVELRSLDPRYLEIGKRSLDQRLQGFHRRSVSVDRGGSARSPSTRQGDSTSRDPSLSPTRTETTDNVIPEFIASADARSRISQFRGAVFDQCQQCVITGLGNFRNMPGPGLEAAHVVPQSQWNTYPIHGKAMADHNSIDELIHAWEITWSAIDNGIMLESHLHRMFVARLLSIHPITKTVRCFINYDAATPYHGVVARLPENFPRRVLQYHWDMCILENTPMTRQAPRRLTNVPDLGLPPAKFMKINHGDPYKDNLTTRGSGAGASTGASGSGAGAFSGASGQVMSRPPSPPLSERDSVQCHWKGTMTRGPDVAQGLMTEVGLAQEVSDDEDSYRGRSRVKRRCIAAEDMEDDSHKQIEDDGRGEA</sequence>
<evidence type="ECO:0000313" key="3">
    <source>
        <dbReference type="EMBL" id="KUI72687.1"/>
    </source>
</evidence>
<feature type="compositionally biased region" description="Basic and acidic residues" evidence="1">
    <location>
        <begin position="469"/>
        <end position="482"/>
    </location>
</feature>
<keyword evidence="4" id="KW-1185">Reference proteome</keyword>
<feature type="region of interest" description="Disordered" evidence="1">
    <location>
        <begin position="462"/>
        <end position="482"/>
    </location>
</feature>
<gene>
    <name evidence="3" type="ORF">VM1G_08226</name>
</gene>
<evidence type="ECO:0000256" key="1">
    <source>
        <dbReference type="SAM" id="MobiDB-lite"/>
    </source>
</evidence>
<proteinExistence type="predicted"/>
<feature type="region of interest" description="Disordered" evidence="1">
    <location>
        <begin position="146"/>
        <end position="180"/>
    </location>
</feature>
<accession>A0A194W8S4</accession>
<feature type="compositionally biased region" description="Gly residues" evidence="1">
    <location>
        <begin position="377"/>
        <end position="392"/>
    </location>
</feature>
<feature type="region of interest" description="Disordered" evidence="1">
    <location>
        <begin position="363"/>
        <end position="413"/>
    </location>
</feature>
<reference evidence="3" key="1">
    <citation type="submission" date="2014-12" db="EMBL/GenBank/DDBJ databases">
        <title>Genome Sequence of Valsa Canker Pathogens Uncovers a Specific Adaption of Colonization on Woody Bark.</title>
        <authorList>
            <person name="Yin Z."/>
            <person name="Liu H."/>
            <person name="Gao X."/>
            <person name="Li Z."/>
            <person name="Song N."/>
            <person name="Ke X."/>
            <person name="Dai Q."/>
            <person name="Wu Y."/>
            <person name="Sun Y."/>
            <person name="Xu J.-R."/>
            <person name="Kang Z.K."/>
            <person name="Wang L."/>
            <person name="Huang L."/>
        </authorList>
    </citation>
    <scope>NUCLEOTIDE SEQUENCE [LARGE SCALE GENOMIC DNA]</scope>
    <source>
        <strain evidence="3">03-8</strain>
    </source>
</reference>
<organism evidence="3 4">
    <name type="scientific">Cytospora mali</name>
    <name type="common">Apple Valsa canker fungus</name>
    <name type="synonym">Valsa mali</name>
    <dbReference type="NCBI Taxonomy" id="578113"/>
    <lineage>
        <taxon>Eukaryota</taxon>
        <taxon>Fungi</taxon>
        <taxon>Dikarya</taxon>
        <taxon>Ascomycota</taxon>
        <taxon>Pezizomycotina</taxon>
        <taxon>Sordariomycetes</taxon>
        <taxon>Sordariomycetidae</taxon>
        <taxon>Diaporthales</taxon>
        <taxon>Cytosporaceae</taxon>
        <taxon>Cytospora</taxon>
    </lineage>
</organism>
<feature type="compositionally biased region" description="Polar residues" evidence="1">
    <location>
        <begin position="156"/>
        <end position="180"/>
    </location>
</feature>
<evidence type="ECO:0000313" key="4">
    <source>
        <dbReference type="Proteomes" id="UP000078559"/>
    </source>
</evidence>
<name>A0A194W8S4_CYTMA</name>
<dbReference type="AlphaFoldDB" id="A0A194W8S4"/>
<dbReference type="EMBL" id="CM003106">
    <property type="protein sequence ID" value="KUI72687.1"/>
    <property type="molecule type" value="Genomic_DNA"/>
</dbReference>
<evidence type="ECO:0000259" key="2">
    <source>
        <dbReference type="Pfam" id="PF13391"/>
    </source>
</evidence>
<feature type="domain" description="HNH nuclease" evidence="2">
    <location>
        <begin position="211"/>
        <end position="290"/>
    </location>
</feature>
<dbReference type="Pfam" id="PF13391">
    <property type="entry name" value="HNH_2"/>
    <property type="match status" value="1"/>
</dbReference>
<dbReference type="InterPro" id="IPR003615">
    <property type="entry name" value="HNH_nuc"/>
</dbReference>